<feature type="transmembrane region" description="Helical" evidence="6">
    <location>
        <begin position="50"/>
        <end position="69"/>
    </location>
</feature>
<feature type="transmembrane region" description="Helical" evidence="6">
    <location>
        <begin position="89"/>
        <end position="122"/>
    </location>
</feature>
<evidence type="ECO:0000313" key="7">
    <source>
        <dbReference type="EMBL" id="KAJ2860519.1"/>
    </source>
</evidence>
<dbReference type="InterPro" id="IPR013714">
    <property type="entry name" value="Golgi_TVP15"/>
</dbReference>
<evidence type="ECO:0000256" key="6">
    <source>
        <dbReference type="SAM" id="Phobius"/>
    </source>
</evidence>
<dbReference type="AlphaFoldDB" id="A0A9W8ILE4"/>
<dbReference type="Proteomes" id="UP001140074">
    <property type="component" value="Unassembled WGS sequence"/>
</dbReference>
<dbReference type="GO" id="GO:0016020">
    <property type="term" value="C:membrane"/>
    <property type="evidence" value="ECO:0007669"/>
    <property type="project" value="UniProtKB-SubCell"/>
</dbReference>
<feature type="region of interest" description="Disordered" evidence="5">
    <location>
        <begin position="187"/>
        <end position="214"/>
    </location>
</feature>
<sequence>MALSYFRNLNERLRRPGGPPLYFRITNIVVAILMIVAGIAFFTWSNFLRIMFGIFEIVFAIWIIMFELAEMAWLAPYVQFMFTWRGRGIFYVFIGCLTLGYKALGWILGAVIIGVGIGYIVLSFTTKRHENYMTGTGIAGTETMYRDSSLAHKGLGGAGLSIYGGGIPQNQQSGNSIPQISVSQYSSDQFGHAPTVPNPAQSRTTHTDYLHSPV</sequence>
<reference evidence="7" key="1">
    <citation type="submission" date="2022-07" db="EMBL/GenBank/DDBJ databases">
        <title>Phylogenomic reconstructions and comparative analyses of Kickxellomycotina fungi.</title>
        <authorList>
            <person name="Reynolds N.K."/>
            <person name="Stajich J.E."/>
            <person name="Barry K."/>
            <person name="Grigoriev I.V."/>
            <person name="Crous P."/>
            <person name="Smith M.E."/>
        </authorList>
    </citation>
    <scope>NUCLEOTIDE SEQUENCE</scope>
    <source>
        <strain evidence="7">RSA 476</strain>
    </source>
</reference>
<name>A0A9W8ILE4_9FUNG</name>
<accession>A0A9W8ILE4</accession>
<evidence type="ECO:0000313" key="8">
    <source>
        <dbReference type="Proteomes" id="UP001140074"/>
    </source>
</evidence>
<feature type="compositionally biased region" description="Basic and acidic residues" evidence="5">
    <location>
        <begin position="205"/>
        <end position="214"/>
    </location>
</feature>
<protein>
    <recommendedName>
        <fullName evidence="9">COPI associated</fullName>
    </recommendedName>
</protein>
<dbReference type="EMBL" id="JANBUY010000291">
    <property type="protein sequence ID" value="KAJ2860519.1"/>
    <property type="molecule type" value="Genomic_DNA"/>
</dbReference>
<dbReference type="Pfam" id="PF08507">
    <property type="entry name" value="COPI_assoc"/>
    <property type="match status" value="1"/>
</dbReference>
<keyword evidence="8" id="KW-1185">Reference proteome</keyword>
<evidence type="ECO:0000256" key="3">
    <source>
        <dbReference type="ARBA" id="ARBA00022989"/>
    </source>
</evidence>
<proteinExistence type="predicted"/>
<evidence type="ECO:0000256" key="4">
    <source>
        <dbReference type="ARBA" id="ARBA00023136"/>
    </source>
</evidence>
<keyword evidence="4 6" id="KW-0472">Membrane</keyword>
<evidence type="ECO:0000256" key="2">
    <source>
        <dbReference type="ARBA" id="ARBA00022692"/>
    </source>
</evidence>
<comment type="caution">
    <text evidence="7">The sequence shown here is derived from an EMBL/GenBank/DDBJ whole genome shotgun (WGS) entry which is preliminary data.</text>
</comment>
<feature type="transmembrane region" description="Helical" evidence="6">
    <location>
        <begin position="21"/>
        <end position="44"/>
    </location>
</feature>
<dbReference type="PANTHER" id="PTHR28128:SF1">
    <property type="entry name" value="GOLGI APPARATUS MEMBRANE PROTEIN TVP15"/>
    <property type="match status" value="1"/>
</dbReference>
<comment type="subcellular location">
    <subcellularLocation>
        <location evidence="1">Membrane</location>
        <topology evidence="1">Multi-pass membrane protein</topology>
    </subcellularLocation>
</comment>
<organism evidence="7 8">
    <name type="scientific">Coemansia aciculifera</name>
    <dbReference type="NCBI Taxonomy" id="417176"/>
    <lineage>
        <taxon>Eukaryota</taxon>
        <taxon>Fungi</taxon>
        <taxon>Fungi incertae sedis</taxon>
        <taxon>Zoopagomycota</taxon>
        <taxon>Kickxellomycotina</taxon>
        <taxon>Kickxellomycetes</taxon>
        <taxon>Kickxellales</taxon>
        <taxon>Kickxellaceae</taxon>
        <taxon>Coemansia</taxon>
    </lineage>
</organism>
<gene>
    <name evidence="7" type="ORF">GGH94_005469</name>
</gene>
<keyword evidence="3 6" id="KW-1133">Transmembrane helix</keyword>
<evidence type="ECO:0000256" key="5">
    <source>
        <dbReference type="SAM" id="MobiDB-lite"/>
    </source>
</evidence>
<dbReference type="PANTHER" id="PTHR28128">
    <property type="entry name" value="GOLGI APPARATUS MEMBRANE PROTEIN TVP15"/>
    <property type="match status" value="1"/>
</dbReference>
<evidence type="ECO:0008006" key="9">
    <source>
        <dbReference type="Google" id="ProtNLM"/>
    </source>
</evidence>
<keyword evidence="2 6" id="KW-0812">Transmembrane</keyword>
<evidence type="ECO:0000256" key="1">
    <source>
        <dbReference type="ARBA" id="ARBA00004141"/>
    </source>
</evidence>